<protein>
    <submittedName>
        <fullName evidence="1">Secreted protein</fullName>
    </submittedName>
</protein>
<name>A0A0F3GTX3_9BACT</name>
<comment type="caution">
    <text evidence="1">The sequence shown here is derived from an EMBL/GenBank/DDBJ whole genome shotgun (WGS) entry which is preliminary data.</text>
</comment>
<gene>
    <name evidence="1" type="ORF">MBAV_003649</name>
</gene>
<dbReference type="Proteomes" id="UP000033423">
    <property type="component" value="Unassembled WGS sequence"/>
</dbReference>
<keyword evidence="2" id="KW-1185">Reference proteome</keyword>
<proteinExistence type="predicted"/>
<sequence length="98" mass="10604">MVSMFLCSLNCPSIMCSCSFSDVFSLSSSSISSLSTSKNAYTSSMSNPLNFTGNCFCWISSGVILIIMASFSSLLQCPLINNILLAIISQIYLKSHHI</sequence>
<dbReference type="AlphaFoldDB" id="A0A0F3GTX3"/>
<dbReference type="EMBL" id="LACI01001590">
    <property type="protein sequence ID" value="KJU84158.1"/>
    <property type="molecule type" value="Genomic_DNA"/>
</dbReference>
<evidence type="ECO:0000313" key="1">
    <source>
        <dbReference type="EMBL" id="KJU84158.1"/>
    </source>
</evidence>
<evidence type="ECO:0000313" key="2">
    <source>
        <dbReference type="Proteomes" id="UP000033423"/>
    </source>
</evidence>
<accession>A0A0F3GTX3</accession>
<reference evidence="1 2" key="1">
    <citation type="submission" date="2015-02" db="EMBL/GenBank/DDBJ databases">
        <title>Single-cell genomics of uncultivated deep-branching MTB reveals a conserved set of magnetosome genes.</title>
        <authorList>
            <person name="Kolinko S."/>
            <person name="Richter M."/>
            <person name="Glockner F.O."/>
            <person name="Brachmann A."/>
            <person name="Schuler D."/>
        </authorList>
    </citation>
    <scope>NUCLEOTIDE SEQUENCE [LARGE SCALE GENOMIC DNA]</scope>
    <source>
        <strain evidence="1">TM-1</strain>
    </source>
</reference>
<organism evidence="1 2">
    <name type="scientific">Candidatus Magnetobacterium bavaricum</name>
    <dbReference type="NCBI Taxonomy" id="29290"/>
    <lineage>
        <taxon>Bacteria</taxon>
        <taxon>Pseudomonadati</taxon>
        <taxon>Nitrospirota</taxon>
        <taxon>Thermodesulfovibrionia</taxon>
        <taxon>Thermodesulfovibrionales</taxon>
        <taxon>Candidatus Magnetobacteriaceae</taxon>
        <taxon>Candidatus Magnetobacterium</taxon>
    </lineage>
</organism>